<dbReference type="Proteomes" id="UP001320715">
    <property type="component" value="Unassembled WGS sequence"/>
</dbReference>
<dbReference type="InterPro" id="IPR042262">
    <property type="entry name" value="CN_hydtase_beta_C"/>
</dbReference>
<dbReference type="NCBIfam" id="TIGR03888">
    <property type="entry name" value="nitrile_beta"/>
    <property type="match status" value="1"/>
</dbReference>
<keyword evidence="9" id="KW-1185">Reference proteome</keyword>
<evidence type="ECO:0000313" key="8">
    <source>
        <dbReference type="EMBL" id="MCO6409831.1"/>
    </source>
</evidence>
<dbReference type="InterPro" id="IPR008990">
    <property type="entry name" value="Elect_transpt_acc-like_dom_sf"/>
</dbReference>
<organism evidence="8 9">
    <name type="scientific">Hoeflea alexandrii</name>
    <dbReference type="NCBI Taxonomy" id="288436"/>
    <lineage>
        <taxon>Bacteria</taxon>
        <taxon>Pseudomonadati</taxon>
        <taxon>Pseudomonadota</taxon>
        <taxon>Alphaproteobacteria</taxon>
        <taxon>Hyphomicrobiales</taxon>
        <taxon>Rhizobiaceae</taxon>
        <taxon>Hoeflea</taxon>
    </lineage>
</organism>
<evidence type="ECO:0000256" key="2">
    <source>
        <dbReference type="ARBA" id="ARBA00009098"/>
    </source>
</evidence>
<dbReference type="EC" id="4.2.1.84" evidence="5"/>
<dbReference type="Pfam" id="PF02211">
    <property type="entry name" value="NHase_beta_C"/>
    <property type="match status" value="1"/>
</dbReference>
<evidence type="ECO:0000256" key="1">
    <source>
        <dbReference type="ARBA" id="ARBA00004042"/>
    </source>
</evidence>
<name>A0ABT1CW79_9HYPH</name>
<dbReference type="PIRSF" id="PIRSF001427">
    <property type="entry name" value="NHase_beta"/>
    <property type="match status" value="1"/>
</dbReference>
<protein>
    <recommendedName>
        <fullName evidence="5">Nitrile hydratase subunit beta</fullName>
        <shortName evidence="5">NHase</shortName>
        <ecNumber evidence="5">4.2.1.84</ecNumber>
    </recommendedName>
</protein>
<evidence type="ECO:0000256" key="5">
    <source>
        <dbReference type="PIRNR" id="PIRNR001427"/>
    </source>
</evidence>
<dbReference type="EMBL" id="JAAAML010000003">
    <property type="protein sequence ID" value="MCO6409831.1"/>
    <property type="molecule type" value="Genomic_DNA"/>
</dbReference>
<gene>
    <name evidence="8" type="primary">nthB</name>
    <name evidence="8" type="ORF">GTW23_16735</name>
</gene>
<dbReference type="InterPro" id="IPR003168">
    <property type="entry name" value="Nitrile_hydratase_bsu"/>
</dbReference>
<evidence type="ECO:0000256" key="3">
    <source>
        <dbReference type="ARBA" id="ARBA00023239"/>
    </source>
</evidence>
<comment type="similarity">
    <text evidence="2 5">Belongs to the nitrile hydratase subunit beta family.</text>
</comment>
<dbReference type="InterPro" id="IPR024690">
    <property type="entry name" value="CN_hydtase_beta_dom_C"/>
</dbReference>
<dbReference type="SUPFAM" id="SSF50090">
    <property type="entry name" value="Electron transport accessory proteins"/>
    <property type="match status" value="1"/>
</dbReference>
<proteinExistence type="inferred from homology"/>
<dbReference type="Gene3D" id="1.10.472.20">
    <property type="entry name" value="Nitrile hydratase, beta subunit"/>
    <property type="match status" value="1"/>
</dbReference>
<reference evidence="8 9" key="1">
    <citation type="submission" date="2020-01" db="EMBL/GenBank/DDBJ databases">
        <title>Genomes of bacteria type strains.</title>
        <authorList>
            <person name="Chen J."/>
            <person name="Zhu S."/>
            <person name="Yang J."/>
        </authorList>
    </citation>
    <scope>NUCLEOTIDE SEQUENCE [LARGE SCALE GENOMIC DNA]</scope>
    <source>
        <strain evidence="8 9">DSM 16655</strain>
    </source>
</reference>
<comment type="function">
    <text evidence="1 5">NHase catalyzes the hydration of various nitrile compounds to the corresponding amides.</text>
</comment>
<feature type="domain" description="Nitrile hydratase beta subunit-like N-terminal" evidence="7">
    <location>
        <begin position="1"/>
        <end position="97"/>
    </location>
</feature>
<dbReference type="GO" id="GO:0018822">
    <property type="term" value="F:nitrile hydratase activity"/>
    <property type="evidence" value="ECO:0007669"/>
    <property type="project" value="UniProtKB-EC"/>
</dbReference>
<dbReference type="Gene3D" id="2.30.30.50">
    <property type="match status" value="1"/>
</dbReference>
<accession>A0ABT1CW79</accession>
<comment type="caution">
    <text evidence="8">The sequence shown here is derived from an EMBL/GenBank/DDBJ whole genome shotgun (WGS) entry which is preliminary data.</text>
</comment>
<feature type="domain" description="Nitrile hydratase beta subunit" evidence="6">
    <location>
        <begin position="122"/>
        <end position="218"/>
    </location>
</feature>
<comment type="catalytic activity">
    <reaction evidence="4 5">
        <text>an aliphatic primary amide = an aliphatic nitrile + H2O</text>
        <dbReference type="Rhea" id="RHEA:12673"/>
        <dbReference type="ChEBI" id="CHEBI:15377"/>
        <dbReference type="ChEBI" id="CHEBI:65285"/>
        <dbReference type="ChEBI" id="CHEBI:80291"/>
        <dbReference type="EC" id="4.2.1.84"/>
    </reaction>
</comment>
<evidence type="ECO:0000256" key="4">
    <source>
        <dbReference type="ARBA" id="ARBA00044877"/>
    </source>
</evidence>
<sequence>MNGPHDLGGQMGFGPVAPETDEPVFHADWERRALGVTLASGTLGAWTIDESRHARESLHPATYYSASYYEIWIRALEALLERHGFVSADELAAGHRIWPGVTPKRVLHPADVAGVLARGGPCNRAVEAAPKFAAGGRVRTINEHPEGHTRLPRYARGKLGLIEAVREGFVFPDTNAHAKGEAPQHVYTVSFDGRELWGQGADPALTVSIDAWESYLEPV</sequence>
<keyword evidence="3 5" id="KW-0456">Lyase</keyword>
<evidence type="ECO:0000259" key="6">
    <source>
        <dbReference type="Pfam" id="PF02211"/>
    </source>
</evidence>
<evidence type="ECO:0000313" key="9">
    <source>
        <dbReference type="Proteomes" id="UP001320715"/>
    </source>
</evidence>
<dbReference type="Pfam" id="PF21006">
    <property type="entry name" value="NHase_beta_N"/>
    <property type="match status" value="1"/>
</dbReference>
<evidence type="ECO:0000259" key="7">
    <source>
        <dbReference type="Pfam" id="PF21006"/>
    </source>
</evidence>
<dbReference type="RefSeq" id="WP_252916623.1">
    <property type="nucleotide sequence ID" value="NZ_JAAAML010000003.1"/>
</dbReference>
<dbReference type="InterPro" id="IPR049054">
    <property type="entry name" value="CN_hydtase_beta-like_N"/>
</dbReference>